<keyword evidence="1" id="KW-0812">Transmembrane</keyword>
<dbReference type="Proteomes" id="UP000612899">
    <property type="component" value="Unassembled WGS sequence"/>
</dbReference>
<evidence type="ECO:0000313" key="2">
    <source>
        <dbReference type="EMBL" id="GIH06484.1"/>
    </source>
</evidence>
<evidence type="ECO:0000256" key="1">
    <source>
        <dbReference type="SAM" id="Phobius"/>
    </source>
</evidence>
<feature type="transmembrane region" description="Helical" evidence="1">
    <location>
        <begin position="315"/>
        <end position="337"/>
    </location>
</feature>
<comment type="caution">
    <text evidence="2">The sequence shown here is derived from an EMBL/GenBank/DDBJ whole genome shotgun (WGS) entry which is preliminary data.</text>
</comment>
<feature type="transmembrane region" description="Helical" evidence="1">
    <location>
        <begin position="344"/>
        <end position="363"/>
    </location>
</feature>
<feature type="transmembrane region" description="Helical" evidence="1">
    <location>
        <begin position="180"/>
        <end position="204"/>
    </location>
</feature>
<dbReference type="AlphaFoldDB" id="A0A8J3QAN1"/>
<evidence type="ECO:0000313" key="3">
    <source>
        <dbReference type="Proteomes" id="UP000612899"/>
    </source>
</evidence>
<sequence length="455" mass="49156">MPGVRSLFPSPPAPGRVALKHTGWLLLAVVAAAALSLARSPRPGALNTIWIEDAHNFLNDALTDGFKNNLFKSLNGYYHFGPRLIAELVSLAPVRWSAALISIAAAGVTAGFGAIAYVASKPFLQRWWLQLVVAAPLVLLPLARVQADNDIATLQFPGLYVLFWIALWRPASRPAQAVAVLATAFVTFSSIIPIILLPLFALRFYVVRDWATRLICLAYSAGLGLHFLGLALGKATRSEVCCRRYDLFWVAQEYATKTVPRTIFGERWLGGPGMDVTGPVAAQGSPAVHTGLMVLAWLVVLAALILALVKFTNPHWPLAIAATVAGAALFAGTVTNIGSVQPRYLIAPALLVLTVLAALLRPHDSQPPASRPQTRQLSASRLGLGRSAVPALVLIAVMVVVAAVNFRADNRRSETWPWSDLVSQATLACQSQPIDSHVVWGGYWWRVTIPCDRVR</sequence>
<keyword evidence="1" id="KW-1133">Transmembrane helix</keyword>
<keyword evidence="1" id="KW-0472">Membrane</keyword>
<protein>
    <submittedName>
        <fullName evidence="2">Uncharacterized protein</fullName>
    </submittedName>
</protein>
<feature type="transmembrane region" description="Helical" evidence="1">
    <location>
        <begin position="151"/>
        <end position="168"/>
    </location>
</feature>
<name>A0A8J3QAN1_9ACTN</name>
<reference evidence="2" key="1">
    <citation type="submission" date="2021-01" db="EMBL/GenBank/DDBJ databases">
        <title>Whole genome shotgun sequence of Rhizocola hellebori NBRC 109834.</title>
        <authorList>
            <person name="Komaki H."/>
            <person name="Tamura T."/>
        </authorList>
    </citation>
    <scope>NUCLEOTIDE SEQUENCE</scope>
    <source>
        <strain evidence="2">NBRC 109834</strain>
    </source>
</reference>
<gene>
    <name evidence="2" type="ORF">Rhe02_45510</name>
</gene>
<feature type="transmembrane region" description="Helical" evidence="1">
    <location>
        <begin position="127"/>
        <end position="145"/>
    </location>
</feature>
<feature type="transmembrane region" description="Helical" evidence="1">
    <location>
        <begin position="383"/>
        <end position="406"/>
    </location>
</feature>
<keyword evidence="3" id="KW-1185">Reference proteome</keyword>
<dbReference type="EMBL" id="BONY01000027">
    <property type="protein sequence ID" value="GIH06484.1"/>
    <property type="molecule type" value="Genomic_DNA"/>
</dbReference>
<proteinExistence type="predicted"/>
<organism evidence="2 3">
    <name type="scientific">Rhizocola hellebori</name>
    <dbReference type="NCBI Taxonomy" id="1392758"/>
    <lineage>
        <taxon>Bacteria</taxon>
        <taxon>Bacillati</taxon>
        <taxon>Actinomycetota</taxon>
        <taxon>Actinomycetes</taxon>
        <taxon>Micromonosporales</taxon>
        <taxon>Micromonosporaceae</taxon>
        <taxon>Rhizocola</taxon>
    </lineage>
</organism>
<feature type="transmembrane region" description="Helical" evidence="1">
    <location>
        <begin position="292"/>
        <end position="309"/>
    </location>
</feature>
<feature type="transmembrane region" description="Helical" evidence="1">
    <location>
        <begin position="210"/>
        <end position="233"/>
    </location>
</feature>
<feature type="transmembrane region" description="Helical" evidence="1">
    <location>
        <begin position="96"/>
        <end position="120"/>
    </location>
</feature>
<accession>A0A8J3QAN1</accession>